<dbReference type="CDD" id="cd20071">
    <property type="entry name" value="SET_SMYD"/>
    <property type="match status" value="1"/>
</dbReference>
<evidence type="ECO:0000313" key="5">
    <source>
        <dbReference type="Proteomes" id="UP001600064"/>
    </source>
</evidence>
<feature type="region of interest" description="Disordered" evidence="1">
    <location>
        <begin position="447"/>
        <end position="481"/>
    </location>
</feature>
<feature type="domain" description="SET" evidence="3">
    <location>
        <begin position="128"/>
        <end position="292"/>
    </location>
</feature>
<dbReference type="PROSITE" id="PS50280">
    <property type="entry name" value="SET"/>
    <property type="match status" value="1"/>
</dbReference>
<dbReference type="Pfam" id="PF00856">
    <property type="entry name" value="SET"/>
    <property type="match status" value="1"/>
</dbReference>
<gene>
    <name evidence="4" type="ORF">VTJ83DRAFT_2532</name>
</gene>
<dbReference type="InterPro" id="IPR046341">
    <property type="entry name" value="SET_dom_sf"/>
</dbReference>
<dbReference type="Gene3D" id="2.170.270.10">
    <property type="entry name" value="SET domain"/>
    <property type="match status" value="1"/>
</dbReference>
<dbReference type="SUPFAM" id="SSF82199">
    <property type="entry name" value="SET domain"/>
    <property type="match status" value="1"/>
</dbReference>
<dbReference type="PANTHER" id="PTHR47332">
    <property type="entry name" value="SET DOMAIN-CONTAINING PROTEIN 5"/>
    <property type="match status" value="1"/>
</dbReference>
<feature type="compositionally biased region" description="Basic and acidic residues" evidence="1">
    <location>
        <begin position="447"/>
        <end position="462"/>
    </location>
</feature>
<comment type="caution">
    <text evidence="4">The sequence shown here is derived from an EMBL/GenBank/DDBJ whole genome shotgun (WGS) entry which is preliminary data.</text>
</comment>
<sequence length="504" mass="55988">MRASLRSSLLLSWPLLACCEPHHASACDLGDAPTAVAWPVCPAVCENGGCGDRGLDAWTHREPCLRNPGSEQPICVFTDISFAGGRGISVVTTPERARYLASIPAFTDPANTRVLNPPLPGTPEAAAPRTKLYEIREVPGKGMGVVATTFIPRGSLIMANTASVMTDYRAFNELTKDQYAALQAAAASQLPVAHRSLVLNLSAHDPAAASTLPQPELVERIMAINSFDIDPLSDADPERHYSFFTLFPDIARINHDCRPNAEYLFLGPSTLAQAIHAARDIYPGEEISVSYLNPLQTRAKRAARMRETWGFDCACQACSLRGRLARESDERVEAIGWLHGELSEWSGSRAERSERDDLAMAELLVALYELERLWCLVHEGYVLAALAHNAAGSAWDAMRYARRALDWGVPMVGEEDEDMKEMAKLVESPWGHWSWRWRRERERKRQEQEEAMAKRRETEKGTAAEPGKGRRQGTVKRVEVPDGPLGYEKVREILKRNLEKYLGS</sequence>
<dbReference type="Proteomes" id="UP001600064">
    <property type="component" value="Unassembled WGS sequence"/>
</dbReference>
<feature type="chain" id="PRO_5045634713" description="SET domain-containing protein" evidence="2">
    <location>
        <begin position="20"/>
        <end position="504"/>
    </location>
</feature>
<name>A0ABR4DJ19_9PEZI</name>
<dbReference type="InterPro" id="IPR053185">
    <property type="entry name" value="SET_domain_protein"/>
</dbReference>
<dbReference type="EMBL" id="JAZGUE010000002">
    <property type="protein sequence ID" value="KAL2270348.1"/>
    <property type="molecule type" value="Genomic_DNA"/>
</dbReference>
<reference evidence="4 5" key="1">
    <citation type="journal article" date="2024" name="Commun. Biol.">
        <title>Comparative genomic analysis of thermophilic fungi reveals convergent evolutionary adaptations and gene losses.</title>
        <authorList>
            <person name="Steindorff A.S."/>
            <person name="Aguilar-Pontes M.V."/>
            <person name="Robinson A.J."/>
            <person name="Andreopoulos B."/>
            <person name="LaButti K."/>
            <person name="Kuo A."/>
            <person name="Mondo S."/>
            <person name="Riley R."/>
            <person name="Otillar R."/>
            <person name="Haridas S."/>
            <person name="Lipzen A."/>
            <person name="Grimwood J."/>
            <person name="Schmutz J."/>
            <person name="Clum A."/>
            <person name="Reid I.D."/>
            <person name="Moisan M.C."/>
            <person name="Butler G."/>
            <person name="Nguyen T.T.M."/>
            <person name="Dewar K."/>
            <person name="Conant G."/>
            <person name="Drula E."/>
            <person name="Henrissat B."/>
            <person name="Hansel C."/>
            <person name="Singer S."/>
            <person name="Hutchinson M.I."/>
            <person name="de Vries R.P."/>
            <person name="Natvig D.O."/>
            <person name="Powell A.J."/>
            <person name="Tsang A."/>
            <person name="Grigoriev I.V."/>
        </authorList>
    </citation>
    <scope>NUCLEOTIDE SEQUENCE [LARGE SCALE GENOMIC DNA]</scope>
    <source>
        <strain evidence="4 5">ATCC 22073</strain>
    </source>
</reference>
<organism evidence="4 5">
    <name type="scientific">Remersonia thermophila</name>
    <dbReference type="NCBI Taxonomy" id="72144"/>
    <lineage>
        <taxon>Eukaryota</taxon>
        <taxon>Fungi</taxon>
        <taxon>Dikarya</taxon>
        <taxon>Ascomycota</taxon>
        <taxon>Pezizomycotina</taxon>
        <taxon>Sordariomycetes</taxon>
        <taxon>Sordariomycetidae</taxon>
        <taxon>Sordariales</taxon>
        <taxon>Sordariales incertae sedis</taxon>
        <taxon>Remersonia</taxon>
    </lineage>
</organism>
<dbReference type="RefSeq" id="XP_070869072.1">
    <property type="nucleotide sequence ID" value="XM_071008813.1"/>
</dbReference>
<dbReference type="SMART" id="SM00317">
    <property type="entry name" value="SET"/>
    <property type="match status" value="1"/>
</dbReference>
<dbReference type="PANTHER" id="PTHR47332:SF6">
    <property type="entry name" value="SET DOMAIN-CONTAINING PROTEIN"/>
    <property type="match status" value="1"/>
</dbReference>
<dbReference type="InterPro" id="IPR001214">
    <property type="entry name" value="SET_dom"/>
</dbReference>
<feature type="signal peptide" evidence="2">
    <location>
        <begin position="1"/>
        <end position="19"/>
    </location>
</feature>
<evidence type="ECO:0000256" key="1">
    <source>
        <dbReference type="SAM" id="MobiDB-lite"/>
    </source>
</evidence>
<protein>
    <recommendedName>
        <fullName evidence="3">SET domain-containing protein</fullName>
    </recommendedName>
</protein>
<accession>A0ABR4DJ19</accession>
<evidence type="ECO:0000259" key="3">
    <source>
        <dbReference type="PROSITE" id="PS50280"/>
    </source>
</evidence>
<evidence type="ECO:0000256" key="2">
    <source>
        <dbReference type="SAM" id="SignalP"/>
    </source>
</evidence>
<keyword evidence="5" id="KW-1185">Reference proteome</keyword>
<keyword evidence="2" id="KW-0732">Signal</keyword>
<dbReference type="GeneID" id="98123457"/>
<evidence type="ECO:0000313" key="4">
    <source>
        <dbReference type="EMBL" id="KAL2270348.1"/>
    </source>
</evidence>
<proteinExistence type="predicted"/>